<evidence type="ECO:0000256" key="3">
    <source>
        <dbReference type="ARBA" id="ARBA00022692"/>
    </source>
</evidence>
<dbReference type="PANTHER" id="PTHR34478">
    <property type="entry name" value="PROTEIN LEMA"/>
    <property type="match status" value="1"/>
</dbReference>
<evidence type="ECO:0000256" key="5">
    <source>
        <dbReference type="ARBA" id="ARBA00023136"/>
    </source>
</evidence>
<sequence length="167" mass="18523">GLQMRENVVPSLTIAVNGFLGYEKNLFLSAVNSREKSLSLAEDMDNLIQSLQRIPAGDFTPHDLSRLLAVAENYPQLVSIESYKLLIAQIAAVENQVYEKRVEYNSVVAEYNTRLSTFPANAAGATMGFVLKPYFSWDKKPEWSFSADPDSAEPPFRMRAGESAPGD</sequence>
<comment type="caution">
    <text evidence="7">The sequence shown here is derived from an EMBL/GenBank/DDBJ whole genome shotgun (WGS) entry which is preliminary data.</text>
</comment>
<dbReference type="Gene3D" id="1.20.1440.20">
    <property type="entry name" value="LemA-like domain"/>
    <property type="match status" value="1"/>
</dbReference>
<comment type="subcellular location">
    <subcellularLocation>
        <location evidence="1">Membrane</location>
        <topology evidence="1">Single-pass membrane protein</topology>
    </subcellularLocation>
</comment>
<keyword evidence="4" id="KW-1133">Transmembrane helix</keyword>
<keyword evidence="5" id="KW-0472">Membrane</keyword>
<feature type="non-terminal residue" evidence="7">
    <location>
        <position position="1"/>
    </location>
</feature>
<dbReference type="Pfam" id="PF04011">
    <property type="entry name" value="LemA"/>
    <property type="match status" value="1"/>
</dbReference>
<name>X0VWB8_9ZZZZ</name>
<dbReference type="SUPFAM" id="SSF140478">
    <property type="entry name" value="LemA-like"/>
    <property type="match status" value="1"/>
</dbReference>
<dbReference type="InterPro" id="IPR023353">
    <property type="entry name" value="LemA-like_dom_sf"/>
</dbReference>
<dbReference type="AlphaFoldDB" id="X0VWB8"/>
<evidence type="ECO:0000256" key="1">
    <source>
        <dbReference type="ARBA" id="ARBA00004167"/>
    </source>
</evidence>
<reference evidence="7" key="1">
    <citation type="journal article" date="2014" name="Front. Microbiol.">
        <title>High frequency of phylogenetically diverse reductive dehalogenase-homologous genes in deep subseafloor sedimentary metagenomes.</title>
        <authorList>
            <person name="Kawai M."/>
            <person name="Futagami T."/>
            <person name="Toyoda A."/>
            <person name="Takaki Y."/>
            <person name="Nishi S."/>
            <person name="Hori S."/>
            <person name="Arai W."/>
            <person name="Tsubouchi T."/>
            <person name="Morono Y."/>
            <person name="Uchiyama I."/>
            <person name="Ito T."/>
            <person name="Fujiyama A."/>
            <person name="Inagaki F."/>
            <person name="Takami H."/>
        </authorList>
    </citation>
    <scope>NUCLEOTIDE SEQUENCE</scope>
    <source>
        <strain evidence="7">Expedition CK06-06</strain>
    </source>
</reference>
<dbReference type="GO" id="GO:0016020">
    <property type="term" value="C:membrane"/>
    <property type="evidence" value="ECO:0007669"/>
    <property type="project" value="UniProtKB-SubCell"/>
</dbReference>
<dbReference type="InterPro" id="IPR007156">
    <property type="entry name" value="MamQ_LemA"/>
</dbReference>
<protein>
    <recommendedName>
        <fullName evidence="8">LemA family protein</fullName>
    </recommendedName>
</protein>
<evidence type="ECO:0000256" key="4">
    <source>
        <dbReference type="ARBA" id="ARBA00022989"/>
    </source>
</evidence>
<keyword evidence="3" id="KW-0812">Transmembrane</keyword>
<evidence type="ECO:0000256" key="2">
    <source>
        <dbReference type="ARBA" id="ARBA00008854"/>
    </source>
</evidence>
<evidence type="ECO:0000256" key="6">
    <source>
        <dbReference type="SAM" id="MobiDB-lite"/>
    </source>
</evidence>
<organism evidence="7">
    <name type="scientific">marine sediment metagenome</name>
    <dbReference type="NCBI Taxonomy" id="412755"/>
    <lineage>
        <taxon>unclassified sequences</taxon>
        <taxon>metagenomes</taxon>
        <taxon>ecological metagenomes</taxon>
    </lineage>
</organism>
<evidence type="ECO:0000313" key="7">
    <source>
        <dbReference type="EMBL" id="GAG16738.1"/>
    </source>
</evidence>
<evidence type="ECO:0008006" key="8">
    <source>
        <dbReference type="Google" id="ProtNLM"/>
    </source>
</evidence>
<gene>
    <name evidence="7" type="ORF">S01H1_52520</name>
</gene>
<dbReference type="EMBL" id="BARS01033950">
    <property type="protein sequence ID" value="GAG16738.1"/>
    <property type="molecule type" value="Genomic_DNA"/>
</dbReference>
<proteinExistence type="inferred from homology"/>
<accession>X0VWB8</accession>
<feature type="region of interest" description="Disordered" evidence="6">
    <location>
        <begin position="145"/>
        <end position="167"/>
    </location>
</feature>
<dbReference type="PANTHER" id="PTHR34478:SF1">
    <property type="entry name" value="PROTEIN LEMA"/>
    <property type="match status" value="1"/>
</dbReference>
<comment type="similarity">
    <text evidence="2">Belongs to the LemA family.</text>
</comment>